<organism evidence="1 2">
    <name type="scientific">Streptomyces sudanensis</name>
    <dbReference type="NCBI Taxonomy" id="436397"/>
    <lineage>
        <taxon>Bacteria</taxon>
        <taxon>Bacillati</taxon>
        <taxon>Actinomycetota</taxon>
        <taxon>Actinomycetes</taxon>
        <taxon>Kitasatosporales</taxon>
        <taxon>Streptomycetaceae</taxon>
        <taxon>Streptomyces</taxon>
    </lineage>
</organism>
<name>A0ABY4TBE9_9ACTN</name>
<keyword evidence="2" id="KW-1185">Reference proteome</keyword>
<protein>
    <submittedName>
        <fullName evidence="1">Uncharacterized protein</fullName>
    </submittedName>
</protein>
<sequence length="115" mass="12579">MTIDLAWTSPGLADRSGVPPEDYTHYTVNGVHAETTDIIAKFRVVCRLPGDLAEPSRRAQLRFTLGNTVNMGSEDPETQKRHVAFLYLMAQRATEALGCENKPLQGTPVVKPGKG</sequence>
<dbReference type="Proteomes" id="UP001056383">
    <property type="component" value="Chromosome"/>
</dbReference>
<accession>A0ABY4TBE9</accession>
<proteinExistence type="predicted"/>
<reference evidence="1" key="1">
    <citation type="submission" date="2022-04" db="EMBL/GenBank/DDBJ databases">
        <title>Systematic whole-genome sequencing reveals an unexpected diversity among actinomycetoma pathogens and provides insights into their antibacterial susceptibilities.</title>
        <authorList>
            <person name="Watson A.K."/>
            <person name="Kepplinger B."/>
            <person name="Bakhiet S.M."/>
            <person name="Mhmoud N.A."/>
            <person name="Chapman J."/>
            <person name="Allenby N."/>
            <person name="Mickiewicz K."/>
            <person name="Goodfellow M."/>
            <person name="Fahal A.H."/>
            <person name="Errington J."/>
        </authorList>
    </citation>
    <scope>NUCLEOTIDE SEQUENCE</scope>
    <source>
        <strain evidence="1">SD 504</strain>
    </source>
</reference>
<gene>
    <name evidence="1" type="ORF">MW084_10345</name>
</gene>
<dbReference type="RefSeq" id="WP_158684312.1">
    <property type="nucleotide sequence ID" value="NZ_CP095474.1"/>
</dbReference>
<dbReference type="EMBL" id="CP095474">
    <property type="protein sequence ID" value="URN16284.1"/>
    <property type="molecule type" value="Genomic_DNA"/>
</dbReference>
<evidence type="ECO:0000313" key="1">
    <source>
        <dbReference type="EMBL" id="URN16284.1"/>
    </source>
</evidence>
<evidence type="ECO:0000313" key="2">
    <source>
        <dbReference type="Proteomes" id="UP001056383"/>
    </source>
</evidence>